<dbReference type="eggNOG" id="COG5002">
    <property type="taxonomic scope" value="Bacteria"/>
</dbReference>
<proteinExistence type="inferred from homology"/>
<dbReference type="InterPro" id="IPR016132">
    <property type="entry name" value="Phyto_chromo_attachment"/>
</dbReference>
<dbReference type="FunFam" id="3.30.565.10:FF:000006">
    <property type="entry name" value="Sensor histidine kinase WalK"/>
    <property type="match status" value="1"/>
</dbReference>
<dbReference type="InterPro" id="IPR003018">
    <property type="entry name" value="GAF"/>
</dbReference>
<dbReference type="InterPro" id="IPR046342">
    <property type="entry name" value="CBS_dom_sf"/>
</dbReference>
<keyword evidence="6 12" id="KW-0418">Kinase</keyword>
<dbReference type="InterPro" id="IPR036890">
    <property type="entry name" value="HATPase_C_sf"/>
</dbReference>
<dbReference type="PRINTS" id="PR00344">
    <property type="entry name" value="BCTRLSENSOR"/>
</dbReference>
<dbReference type="InterPro" id="IPR029016">
    <property type="entry name" value="GAF-like_dom_sf"/>
</dbReference>
<feature type="domain" description="PAS" evidence="10">
    <location>
        <begin position="875"/>
        <end position="939"/>
    </location>
</feature>
<dbReference type="SUPFAM" id="SSF47384">
    <property type="entry name" value="Homodimeric domain of signal transducing histidine kinase"/>
    <property type="match status" value="1"/>
</dbReference>
<keyword evidence="13" id="KW-1185">Reference proteome</keyword>
<dbReference type="PhylomeDB" id="P73337"/>
<dbReference type="InterPro" id="IPR000700">
    <property type="entry name" value="PAS-assoc_C"/>
</dbReference>
<dbReference type="PaxDb" id="1148-1652446"/>
<dbReference type="PANTHER" id="PTHR43711:SF26">
    <property type="entry name" value="SENSOR HISTIDINE KINASE RCSC"/>
    <property type="match status" value="1"/>
</dbReference>
<evidence type="ECO:0000313" key="13">
    <source>
        <dbReference type="Proteomes" id="UP000001425"/>
    </source>
</evidence>
<comment type="catalytic activity">
    <reaction evidence="1">
        <text>ATP + protein L-histidine = ADP + protein N-phospho-L-histidine.</text>
        <dbReference type="EC" id="2.7.13.3"/>
    </reaction>
</comment>
<dbReference type="CDD" id="cd00075">
    <property type="entry name" value="HATPase"/>
    <property type="match status" value="1"/>
</dbReference>
<dbReference type="SMART" id="SM00388">
    <property type="entry name" value="HisKA"/>
    <property type="match status" value="1"/>
</dbReference>
<dbReference type="SUPFAM" id="SSF55785">
    <property type="entry name" value="PYP-like sensor domain (PAS domain)"/>
    <property type="match status" value="4"/>
</dbReference>
<dbReference type="PROSITE" id="PS50112">
    <property type="entry name" value="PAS"/>
    <property type="match status" value="4"/>
</dbReference>
<name>P73337_SYNY3</name>
<evidence type="ECO:0000256" key="6">
    <source>
        <dbReference type="ARBA" id="ARBA00022777"/>
    </source>
</evidence>
<dbReference type="Gene3D" id="3.30.450.20">
    <property type="entry name" value="PAS domain"/>
    <property type="match status" value="4"/>
</dbReference>
<reference evidence="12 13" key="2">
    <citation type="journal article" date="1996" name="DNA Res.">
        <title>Sequence analysis of the genome of the unicellular cyanobacterium Synechocystis sp. strain PCC6803. II. Sequence determination of the entire genome and assignment of potential protein-coding regions.</title>
        <authorList>
            <person name="Kaneko T."/>
            <person name="Sato S."/>
            <person name="Kotani H."/>
            <person name="Tanaka A."/>
            <person name="Asamizu E."/>
            <person name="Nakamura Y."/>
            <person name="Miyajima N."/>
            <person name="Hirosawa M."/>
            <person name="Sugiura M."/>
            <person name="Sasamoto S."/>
            <person name="Kimura T."/>
            <person name="Hosouchi T."/>
            <person name="Matsuno A."/>
            <person name="Muraki A."/>
            <person name="Nakazaki N."/>
            <person name="Naruo K."/>
            <person name="Okumura S."/>
            <person name="Shimpo S."/>
            <person name="Takeuchi C."/>
            <person name="Wada T."/>
            <person name="Watanabe A."/>
            <person name="Yamada M."/>
            <person name="Yasuda M."/>
            <person name="Tabata S."/>
        </authorList>
    </citation>
    <scope>NUCLEOTIDE SEQUENCE [LARGE SCALE GENOMIC DNA]</scope>
    <source>
        <strain evidence="13">ATCC 27184 / PCC 6803 / Kazusa</strain>
    </source>
</reference>
<feature type="domain" description="PAS" evidence="10">
    <location>
        <begin position="556"/>
        <end position="626"/>
    </location>
</feature>
<dbReference type="InterPro" id="IPR003661">
    <property type="entry name" value="HisK_dim/P_dom"/>
</dbReference>
<evidence type="ECO:0000256" key="7">
    <source>
        <dbReference type="ARBA" id="ARBA00023012"/>
    </source>
</evidence>
<evidence type="ECO:0000256" key="4">
    <source>
        <dbReference type="ARBA" id="ARBA00022553"/>
    </source>
</evidence>
<feature type="domain" description="PAS" evidence="10">
    <location>
        <begin position="1007"/>
        <end position="1062"/>
    </location>
</feature>
<keyword evidence="4" id="KW-0597">Phosphoprotein</keyword>
<dbReference type="eggNOG" id="COG0517">
    <property type="taxonomic scope" value="Bacteria"/>
</dbReference>
<dbReference type="CDD" id="cd00082">
    <property type="entry name" value="HisKA"/>
    <property type="match status" value="1"/>
</dbReference>
<dbReference type="IntAct" id="P73337">
    <property type="interactions" value="4"/>
</dbReference>
<dbReference type="InterPro" id="IPR050736">
    <property type="entry name" value="Sensor_HK_Regulatory"/>
</dbReference>
<dbReference type="InterPro" id="IPR001610">
    <property type="entry name" value="PAC"/>
</dbReference>
<dbReference type="Pfam" id="PF08448">
    <property type="entry name" value="PAS_4"/>
    <property type="match status" value="1"/>
</dbReference>
<dbReference type="PROSITE" id="PS50113">
    <property type="entry name" value="PAC"/>
    <property type="match status" value="2"/>
</dbReference>
<dbReference type="FunFam" id="1.10.287.130:FF:000178">
    <property type="entry name" value="Sensory transduction histidine kinase"/>
    <property type="match status" value="1"/>
</dbReference>
<evidence type="ECO:0000256" key="2">
    <source>
        <dbReference type="ARBA" id="ARBA00006402"/>
    </source>
</evidence>
<protein>
    <recommendedName>
        <fullName evidence="3">histidine kinase</fullName>
        <ecNumber evidence="3">2.7.13.3</ecNumber>
    </recommendedName>
</protein>
<dbReference type="InterPro" id="IPR004358">
    <property type="entry name" value="Sig_transdc_His_kin-like_C"/>
</dbReference>
<dbReference type="Pfam" id="PF13426">
    <property type="entry name" value="PAS_9"/>
    <property type="match status" value="1"/>
</dbReference>
<dbReference type="SMART" id="SM00091">
    <property type="entry name" value="PAS"/>
    <property type="match status" value="4"/>
</dbReference>
<feature type="domain" description="Histidine kinase" evidence="9">
    <location>
        <begin position="1153"/>
        <end position="1370"/>
    </location>
</feature>
<dbReference type="InterPro" id="IPR036097">
    <property type="entry name" value="HisK_dim/P_sf"/>
</dbReference>
<dbReference type="CDD" id="cd00130">
    <property type="entry name" value="PAS"/>
    <property type="match status" value="3"/>
</dbReference>
<dbReference type="PROSITE" id="PS50109">
    <property type="entry name" value="HIS_KIN"/>
    <property type="match status" value="1"/>
</dbReference>
<dbReference type="NCBIfam" id="TIGR00229">
    <property type="entry name" value="sensory_box"/>
    <property type="match status" value="4"/>
</dbReference>
<dbReference type="eggNOG" id="COG2203">
    <property type="taxonomic scope" value="Bacteria"/>
</dbReference>
<feature type="domain" description="PAS" evidence="10">
    <location>
        <begin position="452"/>
        <end position="495"/>
    </location>
</feature>
<dbReference type="PROSITE" id="PS50046">
    <property type="entry name" value="PHYTOCHROME_2"/>
    <property type="match status" value="1"/>
</dbReference>
<accession>O08041</accession>
<evidence type="ECO:0000259" key="9">
    <source>
        <dbReference type="PROSITE" id="PS50109"/>
    </source>
</evidence>
<dbReference type="InterPro" id="IPR005467">
    <property type="entry name" value="His_kinase_dom"/>
</dbReference>
<accession>P73337</accession>
<evidence type="ECO:0000259" key="10">
    <source>
        <dbReference type="PROSITE" id="PS50112"/>
    </source>
</evidence>
<dbReference type="SMART" id="SM00387">
    <property type="entry name" value="HATPase_c"/>
    <property type="match status" value="1"/>
</dbReference>
<feature type="domain" description="PAC" evidence="11">
    <location>
        <begin position="629"/>
        <end position="681"/>
    </location>
</feature>
<comment type="similarity">
    <text evidence="2">In the N-terminal section; belongs to the phytochrome family.</text>
</comment>
<dbReference type="EC" id="2.7.13.3" evidence="3"/>
<gene>
    <name evidence="12" type="ordered locus">sll1124</name>
</gene>
<dbReference type="SUPFAM" id="SSF55874">
    <property type="entry name" value="ATPase domain of HSP90 chaperone/DNA topoisomerase II/histidine kinase"/>
    <property type="match status" value="1"/>
</dbReference>
<evidence type="ECO:0000313" key="12">
    <source>
        <dbReference type="EMBL" id="BAA17368.1"/>
    </source>
</evidence>
<dbReference type="Gene3D" id="1.10.287.130">
    <property type="match status" value="1"/>
</dbReference>
<dbReference type="InParanoid" id="P73337"/>
<dbReference type="Pfam" id="PF13188">
    <property type="entry name" value="PAS_8"/>
    <property type="match status" value="1"/>
</dbReference>
<evidence type="ECO:0000256" key="1">
    <source>
        <dbReference type="ARBA" id="ARBA00000085"/>
    </source>
</evidence>
<dbReference type="STRING" id="1148.gene:10498231"/>
<dbReference type="SUPFAM" id="SSF54631">
    <property type="entry name" value="CBS-domain pair"/>
    <property type="match status" value="2"/>
</dbReference>
<dbReference type="SMART" id="SM00086">
    <property type="entry name" value="PAC"/>
    <property type="match status" value="3"/>
</dbReference>
<sequence>MTFAATPREVTASAIQWACLCLPGELSAAEALNRWHRHGQRSWEPPAEAKAFPPWALVLDNDGQLLGLLPDWQLAAALWTEHFSPAIALAELCLPCSLRLDLEKLPSLGEVMQIFATWGYGWDVIPVADRQHQTWGLLSIGNLIRSVNLCQLWQNLPLQVTASPPLCLGTETTLGELVHHCFERQISSFPVVYSSPLLPAAAPRIPLGNVSLSNYFKGPNYGSLGLDNPIGPDLSPTFPLCTINQTYCHARELLRRQNDDYVIITNISGAFVGWVGPQQWLATVQPDVLLEALQREVEMPRIVQHLEARIVWQQQQQQRNQHLIQKLLSRNPNLIYLYDLVKNEIVYLNIPGSLLEGGSGGAPIPNPMVETDPRQDLLLPPRYFGLEELAALQAHEKKEFNFEFTDGGQSVHYFVVEISAFEIDGSGQTSKILCLAQDVSHGKRAEAALHTKEQQLQTLVNTIADGIVILDNHDKVIYANPMACQMFGLSKEEFLQSQLGLSNRGQTEIGINVSPEEEGIGEIKAVPIHWQGEDCRLVTVRDVTDRQRVLKKLRDSEQIHRSLLEALPNLVWRLSSAGDVWECNQRTLAYFGRRGRKILGNTWQQFIEPGERENVQRQWRQGIAAQEFFQLECRLWRSDGQYRWHLLQVLPLEDRFGSINGWLASSTDIDDLKEAEKALRNQAQQEKLLSSISQRIRESLKLETILRTTVTEVRRTIHADRVLIHHIQEDGLGTTIAESVVNGQPSVMQMDLSPESFPPECYQRYLNGYIYASRDQLPDCAINCAVQCFTVAESQSRIVAPIVFDHSLWGLLIVHQCSSSRTWQTAEIQLMQSLGNQLAIAIQQSLLYERLQEELSERQRAEQKLLEVNQLQKGIFDVANYMIISTDRRGIISTFNRTAEEILGYTAAELIGQQTPLIFHDQEEMASEAVQLSQQLQQTIRPNSIDMFAIPAIQWGVYEREWTYITKTGDRLPVYVSITALRDDQGKVDGLVGVITDLRRQKQIERERQNLDFVVKNSTELIVITDLEQKVTFLNQAGQSLIGLENPETAQTTYLSEHISPEYLNFWQMEIIPQVFRSGAWEGEFSLQHYQTAVEIPVTASVFLLQGVNGQHPANLVAIVHDITHIKNAEKRILAALEAEKELGELRSRFISTTSHEFRTPLAIISSSTGILKKYWPKLDGQRRGQHLERIEESVHHMVELLDDVLTINRAETKYLPFEPQPLDLVSFCRGITDELQSSTEYHGLLFSYDGLGPGEIVAFDPKLLRQILTNLLGNAIKYSPSGQPVEFHLQRRGDVGIFSVQDHGIGIGPEDIPNLFDSFYRGTNVGSIPGTGLGLPIVKKCAELHGGMITVTSQLGQGSRFEVELPLWYS</sequence>
<dbReference type="eggNOG" id="COG2202">
    <property type="taxonomic scope" value="Bacteria"/>
</dbReference>
<evidence type="ECO:0000259" key="11">
    <source>
        <dbReference type="PROSITE" id="PS50113"/>
    </source>
</evidence>
<dbReference type="InterPro" id="IPR000014">
    <property type="entry name" value="PAS"/>
</dbReference>
<dbReference type="SMART" id="SM00065">
    <property type="entry name" value="GAF"/>
    <property type="match status" value="1"/>
</dbReference>
<dbReference type="EnsemblBacteria" id="BAA17368">
    <property type="protein sequence ID" value="BAA17368"/>
    <property type="gene ID" value="BAA17368"/>
</dbReference>
<dbReference type="Pfam" id="PF00512">
    <property type="entry name" value="HisKA"/>
    <property type="match status" value="1"/>
</dbReference>
<dbReference type="GO" id="GO:0000155">
    <property type="term" value="F:phosphorelay sensor kinase activity"/>
    <property type="evidence" value="ECO:0007669"/>
    <property type="project" value="InterPro"/>
</dbReference>
<dbReference type="Proteomes" id="UP000001425">
    <property type="component" value="Chromosome"/>
</dbReference>
<dbReference type="FunFam" id="3.30.450.20:FF:000099">
    <property type="entry name" value="Sensory box sensor histidine kinase"/>
    <property type="match status" value="1"/>
</dbReference>
<dbReference type="Pfam" id="PF02518">
    <property type="entry name" value="HATPase_c"/>
    <property type="match status" value="1"/>
</dbReference>
<dbReference type="EMBL" id="BA000022">
    <property type="protein sequence ID" value="BAA17368.1"/>
    <property type="molecule type" value="Genomic_DNA"/>
</dbReference>
<evidence type="ECO:0000259" key="8">
    <source>
        <dbReference type="PROSITE" id="PS50046"/>
    </source>
</evidence>
<dbReference type="InterPro" id="IPR013656">
    <property type="entry name" value="PAS_4"/>
</dbReference>
<evidence type="ECO:0000256" key="5">
    <source>
        <dbReference type="ARBA" id="ARBA00022679"/>
    </source>
</evidence>
<keyword evidence="7" id="KW-0902">Two-component regulatory system</keyword>
<dbReference type="SUPFAM" id="SSF55781">
    <property type="entry name" value="GAF domain-like"/>
    <property type="match status" value="1"/>
</dbReference>
<feature type="domain" description="PAC" evidence="11">
    <location>
        <begin position="958"/>
        <end position="1010"/>
    </location>
</feature>
<dbReference type="Gene3D" id="3.30.450.40">
    <property type="match status" value="1"/>
</dbReference>
<dbReference type="PANTHER" id="PTHR43711">
    <property type="entry name" value="TWO-COMPONENT HISTIDINE KINASE"/>
    <property type="match status" value="1"/>
</dbReference>
<organism evidence="12 13">
    <name type="scientific">Synechocystis sp. (strain ATCC 27184 / PCC 6803 / Kazusa)</name>
    <dbReference type="NCBI Taxonomy" id="1111708"/>
    <lineage>
        <taxon>Bacteria</taxon>
        <taxon>Bacillati</taxon>
        <taxon>Cyanobacteriota</taxon>
        <taxon>Cyanophyceae</taxon>
        <taxon>Synechococcales</taxon>
        <taxon>Merismopediaceae</taxon>
        <taxon>Synechocystis</taxon>
    </lineage>
</organism>
<dbReference type="InterPro" id="IPR035965">
    <property type="entry name" value="PAS-like_dom_sf"/>
</dbReference>
<dbReference type="Pfam" id="PF01590">
    <property type="entry name" value="GAF"/>
    <property type="match status" value="1"/>
</dbReference>
<dbReference type="PIR" id="S77521">
    <property type="entry name" value="S77521"/>
</dbReference>
<dbReference type="KEGG" id="syn:sll1124"/>
<dbReference type="Gene3D" id="3.30.565.10">
    <property type="entry name" value="Histidine kinase-like ATPase, C-terminal domain"/>
    <property type="match status" value="1"/>
</dbReference>
<evidence type="ECO:0000256" key="3">
    <source>
        <dbReference type="ARBA" id="ARBA00012438"/>
    </source>
</evidence>
<reference evidence="12 13" key="1">
    <citation type="journal article" date="1995" name="DNA Res.">
        <title>Sequence analysis of the genome of the unicellular cyanobacterium Synechocystis sp. strain PCC6803. I. Sequence features in the 1 Mb region from map positions 64% to 92% of the genome.</title>
        <authorList>
            <person name="Kaneko T."/>
            <person name="Tanaka A."/>
            <person name="Sato S."/>
            <person name="Kotani H."/>
            <person name="Sazuka T."/>
            <person name="Miyajima N."/>
            <person name="Sugiura M."/>
            <person name="Tabata S."/>
        </authorList>
    </citation>
    <scope>NUCLEOTIDE SEQUENCE [LARGE SCALE GENOMIC DNA]</scope>
    <source>
        <strain evidence="13">ATCC 27184 / PCC 6803 / Kazusa</strain>
    </source>
</reference>
<feature type="domain" description="Phytochrome chromophore attachment site" evidence="8">
    <location>
        <begin position="701"/>
        <end position="837"/>
    </location>
</feature>
<dbReference type="InterPro" id="IPR003594">
    <property type="entry name" value="HATPase_dom"/>
</dbReference>
<keyword evidence="5" id="KW-0808">Transferase</keyword>